<dbReference type="FunFam" id="2.130.10.10:FF:000629">
    <property type="entry name" value="UV-damaged DNA binding protein"/>
    <property type="match status" value="1"/>
</dbReference>
<dbReference type="InterPro" id="IPR058543">
    <property type="entry name" value="Beta-prop_RSE1/DDB1/CPSF1_2nd"/>
</dbReference>
<dbReference type="Pfam" id="PF03178">
    <property type="entry name" value="CPSF_A"/>
    <property type="match status" value="1"/>
</dbReference>
<proteinExistence type="inferred from homology"/>
<evidence type="ECO:0000259" key="5">
    <source>
        <dbReference type="Pfam" id="PF03178"/>
    </source>
</evidence>
<evidence type="ECO:0000313" key="9">
    <source>
        <dbReference type="Proteomes" id="UP001174691"/>
    </source>
</evidence>
<evidence type="ECO:0000313" key="8">
    <source>
        <dbReference type="EMBL" id="KAJ9138263.1"/>
    </source>
</evidence>
<dbReference type="InterPro" id="IPR015943">
    <property type="entry name" value="WD40/YVTN_repeat-like_dom_sf"/>
</dbReference>
<comment type="caution">
    <text evidence="8">The sequence shown here is derived from an EMBL/GenBank/DDBJ whole genome shotgun (WGS) entry which is preliminary data.</text>
</comment>
<evidence type="ECO:0000259" key="7">
    <source>
        <dbReference type="Pfam" id="PF23726"/>
    </source>
</evidence>
<dbReference type="InterPro" id="IPR018846">
    <property type="entry name" value="Beta-prop_RSE1/DDB1/CPSF1_1st"/>
</dbReference>
<evidence type="ECO:0000256" key="4">
    <source>
        <dbReference type="ARBA" id="ARBA00023242"/>
    </source>
</evidence>
<dbReference type="InterPro" id="IPR050358">
    <property type="entry name" value="RSE1/DDB1/CFT1"/>
</dbReference>
<feature type="domain" description="RSE1/DDB1/CPSF1 second beta-propeller" evidence="7">
    <location>
        <begin position="441"/>
        <end position="747"/>
    </location>
</feature>
<protein>
    <recommendedName>
        <fullName evidence="3">DNA damage-binding protein 1</fullName>
    </recommendedName>
</protein>
<evidence type="ECO:0000256" key="3">
    <source>
        <dbReference type="ARBA" id="ARBA00014577"/>
    </source>
</evidence>
<organism evidence="8 9">
    <name type="scientific">Coniochaeta hoffmannii</name>
    <dbReference type="NCBI Taxonomy" id="91930"/>
    <lineage>
        <taxon>Eukaryota</taxon>
        <taxon>Fungi</taxon>
        <taxon>Dikarya</taxon>
        <taxon>Ascomycota</taxon>
        <taxon>Pezizomycotina</taxon>
        <taxon>Sordariomycetes</taxon>
        <taxon>Sordariomycetidae</taxon>
        <taxon>Coniochaetales</taxon>
        <taxon>Coniochaetaceae</taxon>
        <taxon>Coniochaeta</taxon>
    </lineage>
</organism>
<comment type="subcellular location">
    <subcellularLocation>
        <location evidence="1">Nucleus</location>
    </subcellularLocation>
</comment>
<evidence type="ECO:0000259" key="6">
    <source>
        <dbReference type="Pfam" id="PF10433"/>
    </source>
</evidence>
<feature type="domain" description="RSE1/DDB1/CPSF1 first beta-propeller" evidence="6">
    <location>
        <begin position="12"/>
        <end position="375"/>
    </location>
</feature>
<dbReference type="GO" id="GO:0005634">
    <property type="term" value="C:nucleus"/>
    <property type="evidence" value="ECO:0007669"/>
    <property type="project" value="UniProtKB-SubCell"/>
</dbReference>
<dbReference type="Gene3D" id="2.130.10.10">
    <property type="entry name" value="YVTN repeat-like/Quinoprotein amine dehydrogenase"/>
    <property type="match status" value="3"/>
</dbReference>
<gene>
    <name evidence="8" type="ORF">NKR19_g7938</name>
</gene>
<dbReference type="Pfam" id="PF10433">
    <property type="entry name" value="Beta-prop_RSE1_1st"/>
    <property type="match status" value="1"/>
</dbReference>
<accession>A0AA38R8M4</accession>
<dbReference type="SUPFAM" id="SSF50998">
    <property type="entry name" value="Quinoprotein alcohol dehydrogenase-like"/>
    <property type="match status" value="1"/>
</dbReference>
<dbReference type="Proteomes" id="UP001174691">
    <property type="component" value="Unassembled WGS sequence"/>
</dbReference>
<name>A0AA38R8M4_9PEZI</name>
<dbReference type="AlphaFoldDB" id="A0AA38R8M4"/>
<reference evidence="8" key="1">
    <citation type="submission" date="2022-07" db="EMBL/GenBank/DDBJ databases">
        <title>Fungi with potential for degradation of polypropylene.</title>
        <authorList>
            <person name="Gostincar C."/>
        </authorList>
    </citation>
    <scope>NUCLEOTIDE SEQUENCE</scope>
    <source>
        <strain evidence="8">EXF-13287</strain>
    </source>
</reference>
<evidence type="ECO:0000256" key="2">
    <source>
        <dbReference type="ARBA" id="ARBA00007453"/>
    </source>
</evidence>
<dbReference type="PANTHER" id="PTHR10644">
    <property type="entry name" value="DNA REPAIR/RNA PROCESSING CPSF FAMILY"/>
    <property type="match status" value="1"/>
</dbReference>
<comment type="similarity">
    <text evidence="2">Belongs to the DDB1 family.</text>
</comment>
<dbReference type="InterPro" id="IPR011047">
    <property type="entry name" value="Quinoprotein_ADH-like_sf"/>
</dbReference>
<dbReference type="GO" id="GO:0003676">
    <property type="term" value="F:nucleic acid binding"/>
    <property type="evidence" value="ECO:0007669"/>
    <property type="project" value="InterPro"/>
</dbReference>
<dbReference type="Gene3D" id="1.10.150.910">
    <property type="match status" value="1"/>
</dbReference>
<sequence>MAYIAPIHRASSVRHALQARLLSADEDSLILAKANRLEIWRVAGESLTMAHSKAIFGTITMIQKLRPKDSPTDLLFVGTERQQFFTAQWDPQSNDLKTVQVIVDVGERHMRDSQSQDRALVDPSGRYLALHLWEGVLTIERLPSRKGAAWTLQHMELVRLSELFIKASTFLYDDTGHPKIAFLYQTDTETQDSQLATYRLTSDDQNTKASRFDAHRDRDLSMEFPDPGAAVLIPVRKVEDENKRHNVRNPTQPKAHLGGLVLVGETRLLYVDDVTKATVQKALPQAAIFVAWAEYDVTRYFLGDDYGNLHLLSLVCEGVVVERMEVHRIGRTSRASNLVYLGDNLLFVGSHYGDSQLYRVDLESDKGEFLELIQVMRNISPILDFEVMDMGNREGDAEAHMGNAYSSGQARIVTGSGVYKDGSLRSVRSGVGLDDIGILADLEDVRGLFSIRSHGSEQVDTLVASFLTETRIFKFDQSGDVEEVDSFNGFIFDRQTLYAANLPSGRLVQVTTGGVVLVDGESGVQISSWNPDEDKSVTNASANEKWLLLSVDGTSLVSLDLHELQVSAQTHIEEDQVACVHVAPDLEDVGVFGSWATATVTLVRMSTLQPINSTRLRRTEDEASIPRDLALVQILPHASASPTLFVAMEDGNVHTFNVSSQNLTLSGRKTVVLGTRQASFQLLPQQSGVYNIFATSEHSSLIHGSEGRIVYSAVTAEDAVCACPFDTEAYPGCIALATESQIKIAQIDEERRTHVRPLETGETIRRIAYSPTEKVFGLGCIKRTLVHGEEVVQSSFRLVDDVIFAPLGKPFLLNGYGSVVELVESVIRAELPDAYGNPAERFLVGTSFLAEPELGHNSEIRGRILVLGIDSERSPYLVMSHDLKGSCRCLEIMGGKIVAALTKTVIVMHYEETSNTSGKLHRLASYRPATYPVDLAVEGNTIAVADLQKSIVLIEYMPGSDGEEPKLVQRARHSAAVWATSVAHIEGDSWLEADAQGNLIVLRYNRQGLTDEQKQRMDMTSEISLGEMVNRIRKISVEASPNAVMVPKAFLGTVEGAIYMFGTIAPDALDLLIRFQSNLAPFVKAPGVIQDAGDGQPSIDFHTYRSFRNAEREGDGPFRFVDGELIERFLDVDEQTQQQICEGLGPSVEAMRNMVEELRRMH</sequence>
<keyword evidence="9" id="KW-1185">Reference proteome</keyword>
<dbReference type="EMBL" id="JANBVN010000148">
    <property type="protein sequence ID" value="KAJ9138263.1"/>
    <property type="molecule type" value="Genomic_DNA"/>
</dbReference>
<keyword evidence="4" id="KW-0539">Nucleus</keyword>
<dbReference type="Pfam" id="PF23726">
    <property type="entry name" value="Beta-prop_RSE1_2nd"/>
    <property type="match status" value="1"/>
</dbReference>
<evidence type="ECO:0000256" key="1">
    <source>
        <dbReference type="ARBA" id="ARBA00004123"/>
    </source>
</evidence>
<dbReference type="InterPro" id="IPR004871">
    <property type="entry name" value="RSE1/DDB1/CPSF1_C"/>
</dbReference>
<feature type="domain" description="RSE1/DDB1/CPSF1 C-terminal" evidence="5">
    <location>
        <begin position="820"/>
        <end position="1131"/>
    </location>
</feature>